<dbReference type="Proteomes" id="UP001596042">
    <property type="component" value="Unassembled WGS sequence"/>
</dbReference>
<dbReference type="PIRSF" id="PIRSF000350">
    <property type="entry name" value="Mercury_reductase_MerA"/>
    <property type="match status" value="1"/>
</dbReference>
<evidence type="ECO:0000259" key="14">
    <source>
        <dbReference type="Pfam" id="PF07992"/>
    </source>
</evidence>
<dbReference type="InterPro" id="IPR046952">
    <property type="entry name" value="GSHR/TRXR-like"/>
</dbReference>
<dbReference type="InterPro" id="IPR016156">
    <property type="entry name" value="FAD/NAD-linked_Rdtase_dimer_sf"/>
</dbReference>
<keyword evidence="6 12" id="KW-0521">NADP</keyword>
<evidence type="ECO:0000256" key="4">
    <source>
        <dbReference type="ARBA" id="ARBA00022630"/>
    </source>
</evidence>
<evidence type="ECO:0000256" key="11">
    <source>
        <dbReference type="RuleBase" id="RU003691"/>
    </source>
</evidence>
<dbReference type="PRINTS" id="PR00368">
    <property type="entry name" value="FADPNR"/>
</dbReference>
<keyword evidence="5 11" id="KW-0274">FAD</keyword>
<dbReference type="InterPro" id="IPR036188">
    <property type="entry name" value="FAD/NAD-bd_sf"/>
</dbReference>
<dbReference type="Gene3D" id="3.50.50.60">
    <property type="entry name" value="FAD/NAD(P)-binding domain"/>
    <property type="match status" value="2"/>
</dbReference>
<evidence type="ECO:0000259" key="13">
    <source>
        <dbReference type="Pfam" id="PF02852"/>
    </source>
</evidence>
<dbReference type="PANTHER" id="PTHR42737:SF2">
    <property type="entry name" value="GLUTATHIONE REDUCTASE"/>
    <property type="match status" value="1"/>
</dbReference>
<dbReference type="SUPFAM" id="SSF51905">
    <property type="entry name" value="FAD/NAD(P)-binding domain"/>
    <property type="match status" value="1"/>
</dbReference>
<evidence type="ECO:0000256" key="3">
    <source>
        <dbReference type="ARBA" id="ARBA00011738"/>
    </source>
</evidence>
<comment type="subunit">
    <text evidence="3">Homodimer.</text>
</comment>
<dbReference type="SUPFAM" id="SSF55424">
    <property type="entry name" value="FAD/NAD-linked reductases, dimerisation (C-terminal) domain"/>
    <property type="match status" value="1"/>
</dbReference>
<gene>
    <name evidence="15" type="primary">gor</name>
    <name evidence="15" type="ORF">ACFO1V_08095</name>
</gene>
<dbReference type="EMBL" id="JBHSEL010000053">
    <property type="protein sequence ID" value="MFC4625180.1"/>
    <property type="molecule type" value="Genomic_DNA"/>
</dbReference>
<feature type="domain" description="Pyridine nucleotide-disulphide oxidoreductase dimerisation" evidence="13">
    <location>
        <begin position="341"/>
        <end position="449"/>
    </location>
</feature>
<protein>
    <recommendedName>
        <fullName evidence="12">Glutathione reductase</fullName>
        <shortName evidence="12">GRase</shortName>
        <ecNumber evidence="12">1.8.1.7</ecNumber>
    </recommendedName>
</protein>
<evidence type="ECO:0000256" key="5">
    <source>
        <dbReference type="ARBA" id="ARBA00022827"/>
    </source>
</evidence>
<dbReference type="PRINTS" id="PR00411">
    <property type="entry name" value="PNDRDTASEI"/>
</dbReference>
<dbReference type="NCBIfam" id="NF004776">
    <property type="entry name" value="PRK06116.1"/>
    <property type="match status" value="1"/>
</dbReference>
<name>A0ABV9H7U6_9HYPH</name>
<evidence type="ECO:0000256" key="2">
    <source>
        <dbReference type="ARBA" id="ARBA00007532"/>
    </source>
</evidence>
<comment type="function">
    <text evidence="12">Catalyzes the reduction of glutathione disulfide (GSSG) to reduced glutathione (GSH).</text>
</comment>
<keyword evidence="8" id="KW-1015">Disulfide bond</keyword>
<evidence type="ECO:0000256" key="8">
    <source>
        <dbReference type="ARBA" id="ARBA00023157"/>
    </source>
</evidence>
<evidence type="ECO:0000256" key="7">
    <source>
        <dbReference type="ARBA" id="ARBA00023002"/>
    </source>
</evidence>
<keyword evidence="4 11" id="KW-0285">Flavoprotein</keyword>
<evidence type="ECO:0000256" key="1">
    <source>
        <dbReference type="ARBA" id="ARBA00001974"/>
    </source>
</evidence>
<keyword evidence="16" id="KW-1185">Reference proteome</keyword>
<comment type="similarity">
    <text evidence="2 11">Belongs to the class-I pyridine nucleotide-disulfide oxidoreductase family.</text>
</comment>
<evidence type="ECO:0000313" key="16">
    <source>
        <dbReference type="Proteomes" id="UP001596042"/>
    </source>
</evidence>
<evidence type="ECO:0000256" key="12">
    <source>
        <dbReference type="RuleBase" id="RU365040"/>
    </source>
</evidence>
<dbReference type="NCBIfam" id="TIGR01424">
    <property type="entry name" value="gluta_reduc_2"/>
    <property type="match status" value="1"/>
</dbReference>
<proteinExistence type="inferred from homology"/>
<organism evidence="15 16">
    <name type="scientific">Daeguia caeni</name>
    <dbReference type="NCBI Taxonomy" id="439612"/>
    <lineage>
        <taxon>Bacteria</taxon>
        <taxon>Pseudomonadati</taxon>
        <taxon>Pseudomonadota</taxon>
        <taxon>Alphaproteobacteria</taxon>
        <taxon>Hyphomicrobiales</taxon>
        <taxon>Brucellaceae</taxon>
        <taxon>Daeguia</taxon>
    </lineage>
</organism>
<dbReference type="InterPro" id="IPR006324">
    <property type="entry name" value="GSHR"/>
</dbReference>
<dbReference type="EC" id="1.8.1.7" evidence="12"/>
<evidence type="ECO:0000256" key="10">
    <source>
        <dbReference type="ARBA" id="ARBA00049142"/>
    </source>
</evidence>
<dbReference type="InterPro" id="IPR001100">
    <property type="entry name" value="Pyr_nuc-diS_OxRdtase"/>
</dbReference>
<dbReference type="InterPro" id="IPR012999">
    <property type="entry name" value="Pyr_OxRdtase_I_AS"/>
</dbReference>
<dbReference type="RefSeq" id="WP_374829602.1">
    <property type="nucleotide sequence ID" value="NZ_JBHEEZ010000001.1"/>
</dbReference>
<feature type="domain" description="FAD/NAD(P)-binding" evidence="14">
    <location>
        <begin position="6"/>
        <end position="321"/>
    </location>
</feature>
<sequence>MNGYDYDLFVIGGGSGGVRAGRLAGAMGKKVGLAEEYRMGGTCVIRGCVPKKLYVYASQFSEHFEDSAGFGWSLGAARFDWQKLVAAKNREIARLEGLYRKGLESNAVEVFASRAELVDAHTIELKADGRRVTAEQILIATGGRPNRQESLPGHELCISSNEAFDLEQLPESIVIAGGGYIAVEFANIFHGLGVKTTLVYRGREILSRFDHDLRQLLQETMVAKGINIILGAVFDRVEKRAAGGLRVSLSNGEVLDVDQAMLALGRVPNTAGLGLERAGVATDKAGAVVVDDYMRTSVPHIWAVGDVTNRVQLTPVAIHEAMCVLETAFKNNPTRPDHELIATAVFSQPEIGTVGISEEEAARTCADVEVYRALFRPMKNTLSGRNEKMLMKLVVDANSRKVLGVHIMGQDAGEMAQLLGISLKAGATKDDFDRTMAVHPTAAEELVTMYTPSYRIIDGKRID</sequence>
<comment type="caution">
    <text evidence="15">The sequence shown here is derived from an EMBL/GenBank/DDBJ whole genome shotgun (WGS) entry which is preliminary data.</text>
</comment>
<keyword evidence="7 11" id="KW-0560">Oxidoreductase</keyword>
<dbReference type="Gene3D" id="3.30.390.30">
    <property type="match status" value="1"/>
</dbReference>
<reference evidence="16" key="1">
    <citation type="journal article" date="2019" name="Int. J. Syst. Evol. Microbiol.">
        <title>The Global Catalogue of Microorganisms (GCM) 10K type strain sequencing project: providing services to taxonomists for standard genome sequencing and annotation.</title>
        <authorList>
            <consortium name="The Broad Institute Genomics Platform"/>
            <consortium name="The Broad Institute Genome Sequencing Center for Infectious Disease"/>
            <person name="Wu L."/>
            <person name="Ma J."/>
        </authorList>
    </citation>
    <scope>NUCLEOTIDE SEQUENCE [LARGE SCALE GENOMIC DNA]</scope>
    <source>
        <strain evidence="16">CGMCC 1.15731</strain>
    </source>
</reference>
<dbReference type="Pfam" id="PF02852">
    <property type="entry name" value="Pyr_redox_dim"/>
    <property type="match status" value="1"/>
</dbReference>
<dbReference type="GO" id="GO:0004362">
    <property type="term" value="F:glutathione-disulfide reductase (NADPH) activity"/>
    <property type="evidence" value="ECO:0007669"/>
    <property type="project" value="UniProtKB-EC"/>
</dbReference>
<dbReference type="InterPro" id="IPR023753">
    <property type="entry name" value="FAD/NAD-binding_dom"/>
</dbReference>
<dbReference type="PANTHER" id="PTHR42737">
    <property type="entry name" value="GLUTATHIONE REDUCTASE"/>
    <property type="match status" value="1"/>
</dbReference>
<comment type="cofactor">
    <cofactor evidence="1 12">
        <name>FAD</name>
        <dbReference type="ChEBI" id="CHEBI:57692"/>
    </cofactor>
</comment>
<dbReference type="PROSITE" id="PS00076">
    <property type="entry name" value="PYRIDINE_REDOX_1"/>
    <property type="match status" value="1"/>
</dbReference>
<dbReference type="InterPro" id="IPR004099">
    <property type="entry name" value="Pyr_nucl-diS_OxRdtase_dimer"/>
</dbReference>
<keyword evidence="9 11" id="KW-0676">Redox-active center</keyword>
<comment type="catalytic activity">
    <reaction evidence="10 12">
        <text>2 glutathione + NADP(+) = glutathione disulfide + NADPH + H(+)</text>
        <dbReference type="Rhea" id="RHEA:11740"/>
        <dbReference type="ChEBI" id="CHEBI:15378"/>
        <dbReference type="ChEBI" id="CHEBI:57783"/>
        <dbReference type="ChEBI" id="CHEBI:57925"/>
        <dbReference type="ChEBI" id="CHEBI:58297"/>
        <dbReference type="ChEBI" id="CHEBI:58349"/>
        <dbReference type="EC" id="1.8.1.7"/>
    </reaction>
</comment>
<dbReference type="Pfam" id="PF07992">
    <property type="entry name" value="Pyr_redox_2"/>
    <property type="match status" value="1"/>
</dbReference>
<evidence type="ECO:0000256" key="6">
    <source>
        <dbReference type="ARBA" id="ARBA00022857"/>
    </source>
</evidence>
<accession>A0ABV9H7U6</accession>
<evidence type="ECO:0000313" key="15">
    <source>
        <dbReference type="EMBL" id="MFC4625180.1"/>
    </source>
</evidence>
<evidence type="ECO:0000256" key="9">
    <source>
        <dbReference type="ARBA" id="ARBA00023284"/>
    </source>
</evidence>